<keyword evidence="1" id="KW-0560">Oxidoreductase</keyword>
<accession>A0ABT1HQN6</accession>
<protein>
    <recommendedName>
        <fullName evidence="3">Pyridoxamine 5'-phosphate oxidase N-terminal domain-containing protein</fullName>
    </recommendedName>
</protein>
<evidence type="ECO:0000313" key="5">
    <source>
        <dbReference type="Proteomes" id="UP001205311"/>
    </source>
</evidence>
<proteinExistence type="predicted"/>
<gene>
    <name evidence="4" type="ORF">LX15_001515</name>
</gene>
<dbReference type="Proteomes" id="UP001205311">
    <property type="component" value="Unassembled WGS sequence"/>
</dbReference>
<name>A0ABT1HQN6_STRSD</name>
<evidence type="ECO:0000256" key="1">
    <source>
        <dbReference type="ARBA" id="ARBA00023002"/>
    </source>
</evidence>
<keyword evidence="5" id="KW-1185">Reference proteome</keyword>
<dbReference type="InterPro" id="IPR011576">
    <property type="entry name" value="Pyridox_Oxase_N"/>
</dbReference>
<dbReference type="InterPro" id="IPR012349">
    <property type="entry name" value="Split_barrel_FMN-bd"/>
</dbReference>
<organism evidence="4 5">
    <name type="scientific">Streptoalloteichus tenebrarius (strain ATCC 17920 / DSM 40477 / JCM 4838 / CBS 697.72 / NBRC 16177 / NCIMB 11028 / NRRL B-12390 / A12253. 1 / ISP 5477)</name>
    <name type="common">Streptomyces tenebrarius</name>
    <dbReference type="NCBI Taxonomy" id="1933"/>
    <lineage>
        <taxon>Bacteria</taxon>
        <taxon>Bacillati</taxon>
        <taxon>Actinomycetota</taxon>
        <taxon>Actinomycetes</taxon>
        <taxon>Pseudonocardiales</taxon>
        <taxon>Pseudonocardiaceae</taxon>
        <taxon>Streptoalloteichus</taxon>
    </lineage>
</organism>
<feature type="domain" description="Pyridoxamine 5'-phosphate oxidase N-terminal" evidence="3">
    <location>
        <begin position="45"/>
        <end position="152"/>
    </location>
</feature>
<dbReference type="PANTHER" id="PTHR35176:SF6">
    <property type="entry name" value="HEME OXYGENASE HI_0854-RELATED"/>
    <property type="match status" value="1"/>
</dbReference>
<dbReference type="SUPFAM" id="SSF50475">
    <property type="entry name" value="FMN-binding split barrel"/>
    <property type="match status" value="1"/>
</dbReference>
<dbReference type="Gene3D" id="2.30.110.10">
    <property type="entry name" value="Electron Transport, Fmn-binding Protein, Chain A"/>
    <property type="match status" value="1"/>
</dbReference>
<sequence length="208" mass="22229">MIVSRASSGAPESPVGSIDPADPVGPDDRAVSWRRFADEAPELATAVRARLLAAKHHVLATLRRDGAPRVSGTEVDFHGPDLVLGSMWGAVKARDLRRDGRYALHANPGDGSMRGGDAKVAGLAVEVRDQEELRSFAEAAEPLQPFQLFRLLLTEAVLTTPAPDGQHIVIEWWRPGEPVARFARYPSYPPRRIDGGGAATAGGAEPSS</sequence>
<dbReference type="PANTHER" id="PTHR35176">
    <property type="entry name" value="HEME OXYGENASE HI_0854-RELATED"/>
    <property type="match status" value="1"/>
</dbReference>
<dbReference type="Pfam" id="PF01243">
    <property type="entry name" value="PNPOx_N"/>
    <property type="match status" value="1"/>
</dbReference>
<comment type="caution">
    <text evidence="4">The sequence shown here is derived from an EMBL/GenBank/DDBJ whole genome shotgun (WGS) entry which is preliminary data.</text>
</comment>
<dbReference type="InterPro" id="IPR052019">
    <property type="entry name" value="F420H2_bilvrd_red/Heme_oxyg"/>
</dbReference>
<evidence type="ECO:0000259" key="3">
    <source>
        <dbReference type="Pfam" id="PF01243"/>
    </source>
</evidence>
<evidence type="ECO:0000256" key="2">
    <source>
        <dbReference type="SAM" id="MobiDB-lite"/>
    </source>
</evidence>
<feature type="region of interest" description="Disordered" evidence="2">
    <location>
        <begin position="1"/>
        <end position="26"/>
    </location>
</feature>
<reference evidence="4 5" key="1">
    <citation type="submission" date="2022-06" db="EMBL/GenBank/DDBJ databases">
        <title>Genomic Encyclopedia of Archaeal and Bacterial Type Strains, Phase II (KMG-II): from individual species to whole genera.</title>
        <authorList>
            <person name="Goeker M."/>
        </authorList>
    </citation>
    <scope>NUCLEOTIDE SEQUENCE [LARGE SCALE GENOMIC DNA]</scope>
    <source>
        <strain evidence="4 5">DSM 40477</strain>
    </source>
</reference>
<evidence type="ECO:0000313" key="4">
    <source>
        <dbReference type="EMBL" id="MCP2257829.1"/>
    </source>
</evidence>
<dbReference type="EMBL" id="JAMTCP010000005">
    <property type="protein sequence ID" value="MCP2257829.1"/>
    <property type="molecule type" value="Genomic_DNA"/>
</dbReference>